<evidence type="ECO:0000256" key="1">
    <source>
        <dbReference type="ARBA" id="ARBA00004370"/>
    </source>
</evidence>
<dbReference type="PANTHER" id="PTHR32089">
    <property type="entry name" value="METHYL-ACCEPTING CHEMOTAXIS PROTEIN MCPB"/>
    <property type="match status" value="1"/>
</dbReference>
<sequence>MKIYITQRIMLGFALLVLFIVLVGAAGLYASRTLGTGLELVTDDVLPLTESSYEQTQALKMATTHLYGTLAQRDQDSFDQYRADYQDSYATLTEQLEALHSSLDAENQSLLEGMQQQAVTLDQLATTLFGLHETERKLSTQVAQTSVQFFTQNDALASWARNYLSSSQNSDGIQRIRPVTRAANSYRFMLFNFERHQDLSRLNADAESNRGSLPEAHEKFAEVSPRAKQIQPLVDRLESLLYGEQGIVALHNRVNESRMELKNTLDELSRLVDEFTLASQTLISQAKSQADRARQQGQKAQTLSQLIILGVTGCAILLASIIALLTIQALRKPLSAIRKQLEAFREGDLRVSFDGTRRDEFGELGQALNEVVEGLREMVTTIMRGSEHLSGVASQSSAISEQTTQAMSNQSDQLQLTASAATEISSSVAEVASHSQTTLSAVNDCENLSVSLTDNVRRTLESIQTQADGIQQAVTVSDQLAGYSTEIDSILSTIRDIAEQTNLLALNAAIEAARAGEHGRGFAVVADEVRELASRTQNSTGQIQSMVENMQTSIARVVEVMKSSYEQTQNCVDQAHASEQSLESLNAAIAHIGSLSTQITEAARQQTEAVEEVSQTLNGLNDTAQETTEGARQASSSSRELLEYAQEQQNLLKRFSL</sequence>
<organism evidence="8 9">
    <name type="scientific">Marinobacterium alkalitolerans</name>
    <dbReference type="NCBI Taxonomy" id="1542925"/>
    <lineage>
        <taxon>Bacteria</taxon>
        <taxon>Pseudomonadati</taxon>
        <taxon>Pseudomonadota</taxon>
        <taxon>Gammaproteobacteria</taxon>
        <taxon>Oceanospirillales</taxon>
        <taxon>Oceanospirillaceae</taxon>
        <taxon>Marinobacterium</taxon>
    </lineage>
</organism>
<evidence type="ECO:0000313" key="9">
    <source>
        <dbReference type="Proteomes" id="UP000810171"/>
    </source>
</evidence>
<accession>A0ABS3Z9I1</accession>
<comment type="subcellular location">
    <subcellularLocation>
        <location evidence="1">Membrane</location>
    </subcellularLocation>
</comment>
<evidence type="ECO:0000259" key="7">
    <source>
        <dbReference type="PROSITE" id="PS50885"/>
    </source>
</evidence>
<dbReference type="Pfam" id="PF00015">
    <property type="entry name" value="MCPsignal"/>
    <property type="match status" value="1"/>
</dbReference>
<keyword evidence="2 4" id="KW-0807">Transducer</keyword>
<evidence type="ECO:0000259" key="6">
    <source>
        <dbReference type="PROSITE" id="PS50111"/>
    </source>
</evidence>
<gene>
    <name evidence="8" type="ORF">H9C73_06430</name>
</gene>
<dbReference type="Pfam" id="PF00672">
    <property type="entry name" value="HAMP"/>
    <property type="match status" value="1"/>
</dbReference>
<proteinExistence type="inferred from homology"/>
<dbReference type="Proteomes" id="UP000810171">
    <property type="component" value="Unassembled WGS sequence"/>
</dbReference>
<dbReference type="SMART" id="SM00283">
    <property type="entry name" value="MA"/>
    <property type="match status" value="1"/>
</dbReference>
<dbReference type="SUPFAM" id="SSF58104">
    <property type="entry name" value="Methyl-accepting chemotaxis protein (MCP) signaling domain"/>
    <property type="match status" value="1"/>
</dbReference>
<dbReference type="EMBL" id="JACVEW010000007">
    <property type="protein sequence ID" value="MBP0048367.1"/>
    <property type="molecule type" value="Genomic_DNA"/>
</dbReference>
<feature type="domain" description="HAMP" evidence="7">
    <location>
        <begin position="328"/>
        <end position="380"/>
    </location>
</feature>
<name>A0ABS3Z9I1_9GAMM</name>
<feature type="domain" description="Methyl-accepting transducer" evidence="6">
    <location>
        <begin position="385"/>
        <end position="621"/>
    </location>
</feature>
<dbReference type="CDD" id="cd06225">
    <property type="entry name" value="HAMP"/>
    <property type="match status" value="1"/>
</dbReference>
<evidence type="ECO:0000256" key="5">
    <source>
        <dbReference type="SAM" id="Coils"/>
    </source>
</evidence>
<dbReference type="RefSeq" id="WP_209286987.1">
    <property type="nucleotide sequence ID" value="NZ_JACVEW010000007.1"/>
</dbReference>
<reference evidence="8 9" key="1">
    <citation type="submission" date="2020-09" db="EMBL/GenBank/DDBJ databases">
        <authorList>
            <person name="Tanuku N.R.S."/>
        </authorList>
    </citation>
    <scope>NUCLEOTIDE SEQUENCE [LARGE SCALE GENOMIC DNA]</scope>
    <source>
        <strain evidence="8 9">AK62</strain>
    </source>
</reference>
<evidence type="ECO:0000256" key="3">
    <source>
        <dbReference type="ARBA" id="ARBA00029447"/>
    </source>
</evidence>
<dbReference type="SMART" id="SM00304">
    <property type="entry name" value="HAMP"/>
    <property type="match status" value="2"/>
</dbReference>
<dbReference type="Gene3D" id="1.10.287.950">
    <property type="entry name" value="Methyl-accepting chemotaxis protein"/>
    <property type="match status" value="1"/>
</dbReference>
<dbReference type="PANTHER" id="PTHR32089:SF70">
    <property type="entry name" value="ENERGY TAXIS MODULATING METHYL ACCEPTING SENSORY TRANSDUCER"/>
    <property type="match status" value="1"/>
</dbReference>
<dbReference type="PROSITE" id="PS50111">
    <property type="entry name" value="CHEMOTAXIS_TRANSDUC_2"/>
    <property type="match status" value="1"/>
</dbReference>
<evidence type="ECO:0000256" key="2">
    <source>
        <dbReference type="ARBA" id="ARBA00023224"/>
    </source>
</evidence>
<feature type="coiled-coil region" evidence="5">
    <location>
        <begin position="251"/>
        <end position="303"/>
    </location>
</feature>
<keyword evidence="9" id="KW-1185">Reference proteome</keyword>
<dbReference type="InterPro" id="IPR003660">
    <property type="entry name" value="HAMP_dom"/>
</dbReference>
<dbReference type="PROSITE" id="PS50885">
    <property type="entry name" value="HAMP"/>
    <property type="match status" value="1"/>
</dbReference>
<evidence type="ECO:0000256" key="4">
    <source>
        <dbReference type="PROSITE-ProRule" id="PRU00284"/>
    </source>
</evidence>
<protein>
    <submittedName>
        <fullName evidence="8">HAMP domain-containing protein</fullName>
    </submittedName>
</protein>
<comment type="caution">
    <text evidence="8">The sequence shown here is derived from an EMBL/GenBank/DDBJ whole genome shotgun (WGS) entry which is preliminary data.</text>
</comment>
<keyword evidence="5" id="KW-0175">Coiled coil</keyword>
<dbReference type="InterPro" id="IPR004089">
    <property type="entry name" value="MCPsignal_dom"/>
</dbReference>
<dbReference type="CDD" id="cd11386">
    <property type="entry name" value="MCP_signal"/>
    <property type="match status" value="1"/>
</dbReference>
<evidence type="ECO:0000313" key="8">
    <source>
        <dbReference type="EMBL" id="MBP0048367.1"/>
    </source>
</evidence>
<comment type="similarity">
    <text evidence="3">Belongs to the methyl-accepting chemotaxis (MCP) protein family.</text>
</comment>